<dbReference type="AlphaFoldDB" id="A0A8H5EEC8"/>
<evidence type="ECO:0000313" key="3">
    <source>
        <dbReference type="Proteomes" id="UP000558688"/>
    </source>
</evidence>
<accession>A0A8H5EEC8</accession>
<comment type="caution">
    <text evidence="2">The sequence shown here is derived from an EMBL/GenBank/DDBJ whole genome shotgun (WGS) entry which is preliminary data.</text>
</comment>
<feature type="region of interest" description="Disordered" evidence="1">
    <location>
        <begin position="1"/>
        <end position="43"/>
    </location>
</feature>
<dbReference type="Proteomes" id="UP000558688">
    <property type="component" value="Unassembled WGS sequence"/>
</dbReference>
<protein>
    <submittedName>
        <fullName evidence="2">Uncharacterized protein</fullName>
    </submittedName>
</protein>
<name>A0A8H5EEC8_FUSOX</name>
<gene>
    <name evidence="2" type="ORF">FOXYS1_14019</name>
</gene>
<evidence type="ECO:0000256" key="1">
    <source>
        <dbReference type="SAM" id="MobiDB-lite"/>
    </source>
</evidence>
<reference evidence="2" key="1">
    <citation type="submission" date="2020-02" db="EMBL/GenBank/DDBJ databases">
        <title>Identification and distribution of gene clusters putatively required for synthesis of sphingolipid metabolism inhibitors in phylogenetically diverse species of the filamentous fungus Fusarium.</title>
        <authorList>
            <person name="Kim H.-S."/>
            <person name="Busman M."/>
            <person name="Brown D.W."/>
            <person name="Divon H."/>
            <person name="Uhlig S."/>
            <person name="Proctor R.H."/>
        </authorList>
    </citation>
    <scope>NUCLEOTIDE SEQUENCE [LARGE SCALE GENOMIC DNA]</scope>
    <source>
        <strain evidence="2">NRRL 39464</strain>
    </source>
</reference>
<dbReference type="EMBL" id="JAAFOW010003100">
    <property type="protein sequence ID" value="KAF5255561.1"/>
    <property type="molecule type" value="Genomic_DNA"/>
</dbReference>
<evidence type="ECO:0000313" key="2">
    <source>
        <dbReference type="EMBL" id="KAF5255561.1"/>
    </source>
</evidence>
<proteinExistence type="predicted"/>
<sequence length="403" mass="45825">MENRWGESGEPPSLELAPQHQYFKSPRKVTPPEHTALPSPPATIEAERIRNSPNLPRRLLEVKCKAETCDLEPLTYIPISPAEYASASDQIESAFKRFDYEPKSGRIILRMPSPIHDKFAASLVSFIEQEILRIGRENSKVRGFTSQLHTEGSSRIFLPYEEKQGNGDTIPKELRRQPDGQFRLEGAKYPGLVFEVSYSQDKKQLPKLAKQYIHYTDGNIKAVICIDINYGNTQSTISLWKPRFDRDPESDDPDAFVLVIEQTIQEKPFRTAGGEPLNTGSALTLYLHDFAPDQSCQGIPNIPISISFATICEFLERAEKAQKDRESRSTGGIRSTRKLRKRELSSSSLEDLALDDEARFKEQEEAVDTRASHRDDTFVPRLGDANVIHRDRDLRWRAAKRRA</sequence>
<organism evidence="2 3">
    <name type="scientific">Fusarium oxysporum</name>
    <name type="common">Fusarium vascular wilt</name>
    <dbReference type="NCBI Taxonomy" id="5507"/>
    <lineage>
        <taxon>Eukaryota</taxon>
        <taxon>Fungi</taxon>
        <taxon>Dikarya</taxon>
        <taxon>Ascomycota</taxon>
        <taxon>Pezizomycotina</taxon>
        <taxon>Sordariomycetes</taxon>
        <taxon>Hypocreomycetidae</taxon>
        <taxon>Hypocreales</taxon>
        <taxon>Nectriaceae</taxon>
        <taxon>Fusarium</taxon>
        <taxon>Fusarium oxysporum species complex</taxon>
    </lineage>
</organism>